<reference evidence="3 4" key="1">
    <citation type="submission" date="2018-05" db="EMBL/GenBank/DDBJ databases">
        <title>Genomic Encyclopedia of Archaeal and Bacterial Type Strains, Phase II (KMG-II): from individual species to whole genera.</title>
        <authorList>
            <person name="Goeker M."/>
        </authorList>
    </citation>
    <scope>NUCLEOTIDE SEQUENCE [LARGE SCALE GENOMIC DNA]</scope>
    <source>
        <strain evidence="3 4">DSM 23514</strain>
    </source>
</reference>
<organism evidence="3 4">
    <name type="scientific">Maribacter polysiphoniae</name>
    <dbReference type="NCBI Taxonomy" id="429344"/>
    <lineage>
        <taxon>Bacteria</taxon>
        <taxon>Pseudomonadati</taxon>
        <taxon>Bacteroidota</taxon>
        <taxon>Flavobacteriia</taxon>
        <taxon>Flavobacteriales</taxon>
        <taxon>Flavobacteriaceae</taxon>
        <taxon>Maribacter</taxon>
    </lineage>
</organism>
<evidence type="ECO:0008006" key="6">
    <source>
        <dbReference type="Google" id="ProtNLM"/>
    </source>
</evidence>
<gene>
    <name evidence="2" type="ORF">HZY62_01000</name>
    <name evidence="3" type="ORF">LX92_01071</name>
</gene>
<proteinExistence type="predicted"/>
<protein>
    <recommendedName>
        <fullName evidence="6">Lipocalin-like protein</fullName>
    </recommendedName>
</protein>
<evidence type="ECO:0000313" key="3">
    <source>
        <dbReference type="EMBL" id="PWK24706.1"/>
    </source>
</evidence>
<dbReference type="EMBL" id="JACWLN010000001">
    <property type="protein sequence ID" value="MBD1259150.1"/>
    <property type="molecule type" value="Genomic_DNA"/>
</dbReference>
<keyword evidence="5" id="KW-1185">Reference proteome</keyword>
<comment type="caution">
    <text evidence="3">The sequence shown here is derived from an EMBL/GenBank/DDBJ whole genome shotgun (WGS) entry which is preliminary data.</text>
</comment>
<dbReference type="Proteomes" id="UP000651837">
    <property type="component" value="Unassembled WGS sequence"/>
</dbReference>
<dbReference type="RefSeq" id="WP_109649645.1">
    <property type="nucleotide sequence ID" value="NZ_CAJQNU010000030.1"/>
</dbReference>
<feature type="signal peptide" evidence="1">
    <location>
        <begin position="1"/>
        <end position="20"/>
    </location>
</feature>
<dbReference type="AlphaFoldDB" id="A0A316E3S3"/>
<evidence type="ECO:0000256" key="1">
    <source>
        <dbReference type="SAM" id="SignalP"/>
    </source>
</evidence>
<dbReference type="EMBL" id="QGGQ01000002">
    <property type="protein sequence ID" value="PWK24706.1"/>
    <property type="molecule type" value="Genomic_DNA"/>
</dbReference>
<evidence type="ECO:0000313" key="5">
    <source>
        <dbReference type="Proteomes" id="UP000651837"/>
    </source>
</evidence>
<evidence type="ECO:0000313" key="4">
    <source>
        <dbReference type="Proteomes" id="UP000245667"/>
    </source>
</evidence>
<keyword evidence="1" id="KW-0732">Signal</keyword>
<feature type="chain" id="PRO_5016388124" description="Lipocalin-like protein" evidence="1">
    <location>
        <begin position="21"/>
        <end position="264"/>
    </location>
</feature>
<dbReference type="Proteomes" id="UP000245667">
    <property type="component" value="Unassembled WGS sequence"/>
</dbReference>
<reference evidence="2 5" key="2">
    <citation type="submission" date="2020-07" db="EMBL/GenBank/DDBJ databases">
        <title>The draft genome sequence of Maribacter polysiphoniae KCTC 22021.</title>
        <authorList>
            <person name="Mu L."/>
        </authorList>
    </citation>
    <scope>NUCLEOTIDE SEQUENCE [LARGE SCALE GENOMIC DNA]</scope>
    <source>
        <strain evidence="2 5">KCTC 22021</strain>
    </source>
</reference>
<accession>A0A316E3S3</accession>
<dbReference type="PROSITE" id="PS51257">
    <property type="entry name" value="PROKAR_LIPOPROTEIN"/>
    <property type="match status" value="1"/>
</dbReference>
<name>A0A316E3S3_9FLAO</name>
<dbReference type="OrthoDB" id="646668at2"/>
<evidence type="ECO:0000313" key="2">
    <source>
        <dbReference type="EMBL" id="MBD1259150.1"/>
    </source>
</evidence>
<sequence length="264" mass="28885">MKLNKIIGFSVGMFALLFIACEPIVTDTEELYNVTDVAGVELMATQIDPGGNKVALSMVSPGITGYWDYNTGKAYTDKVEFVYPIIGTATFTYHGTLGAEFFSKTIDVTIDEFTTPIAQDYYDLAGEDPSIGKTWVFDGTPEDGLFWYMVAPNNIDGWEGVWWNAGECCCPDPFGSMTFDLNGAANCTYVKEPGAEAKTGGFSLNVEGRTLTFLDHTTVLGNDPERTNPDGLFQIVSLTEDELILYVPINAGGTGWTLKYKPQE</sequence>